<dbReference type="AlphaFoldDB" id="A0A8S3ZV13"/>
<feature type="region of interest" description="Disordered" evidence="1">
    <location>
        <begin position="139"/>
        <end position="169"/>
    </location>
</feature>
<proteinExistence type="predicted"/>
<dbReference type="EMBL" id="CAJHNH020006212">
    <property type="protein sequence ID" value="CAG5133437.1"/>
    <property type="molecule type" value="Genomic_DNA"/>
</dbReference>
<feature type="compositionally biased region" description="Polar residues" evidence="1">
    <location>
        <begin position="31"/>
        <end position="60"/>
    </location>
</feature>
<feature type="non-terminal residue" evidence="2">
    <location>
        <position position="391"/>
    </location>
</feature>
<name>A0A8S3ZV13_9EUPU</name>
<accession>A0A8S3ZV13</accession>
<feature type="compositionally biased region" description="Polar residues" evidence="1">
    <location>
        <begin position="150"/>
        <end position="164"/>
    </location>
</feature>
<dbReference type="Proteomes" id="UP000678393">
    <property type="component" value="Unassembled WGS sequence"/>
</dbReference>
<organism evidence="2 3">
    <name type="scientific">Candidula unifasciata</name>
    <dbReference type="NCBI Taxonomy" id="100452"/>
    <lineage>
        <taxon>Eukaryota</taxon>
        <taxon>Metazoa</taxon>
        <taxon>Spiralia</taxon>
        <taxon>Lophotrochozoa</taxon>
        <taxon>Mollusca</taxon>
        <taxon>Gastropoda</taxon>
        <taxon>Heterobranchia</taxon>
        <taxon>Euthyneura</taxon>
        <taxon>Panpulmonata</taxon>
        <taxon>Eupulmonata</taxon>
        <taxon>Stylommatophora</taxon>
        <taxon>Helicina</taxon>
        <taxon>Helicoidea</taxon>
        <taxon>Geomitridae</taxon>
        <taxon>Candidula</taxon>
    </lineage>
</organism>
<gene>
    <name evidence="2" type="ORF">CUNI_LOCUS18995</name>
</gene>
<evidence type="ECO:0000313" key="3">
    <source>
        <dbReference type="Proteomes" id="UP000678393"/>
    </source>
</evidence>
<sequence>DRPKLNRRRPQSRKARVLAAAQTGISFGEGASTTVPDSAGTKNLNIADKPQTNPMDTSNGVVAGPPLVNHLGNSKTLSSNLKSADLFGNDDLLDDFTLAPDPPSAVDERKTFSDELFKKDLFHGNSKISNGAAEDLFSGFSKQEDIPPTRSKTTTVEKTPTNQNDEIDGLFSKASGKTQTDSLSAFLGNNGDMHPTASLRKTSIEKVNDDVDDLFTPSAKSSTTKSNLASEILKEDDLFSTPKSKPSLSKASSGVVSKSADIFGDIDDVFGASSLGKQKDTSGFNPQKDGTTGSKKLEDANNVRPKPPTTKEATLLADDTDIFSDIPKPTPRELKKKTGKKVVEKNVFRDDIDDIFANTTAATIKPKKDVRKKLAKPTAVISDNIFDDPLS</sequence>
<feature type="compositionally biased region" description="Polar residues" evidence="1">
    <location>
        <begin position="281"/>
        <end position="294"/>
    </location>
</feature>
<reference evidence="2" key="1">
    <citation type="submission" date="2021-04" db="EMBL/GenBank/DDBJ databases">
        <authorList>
            <consortium name="Molecular Ecology Group"/>
        </authorList>
    </citation>
    <scope>NUCLEOTIDE SEQUENCE</scope>
</reference>
<keyword evidence="3" id="KW-1185">Reference proteome</keyword>
<protein>
    <recommendedName>
        <fullName evidence="4">FAM21/CAPZIP domain-containing protein</fullName>
    </recommendedName>
</protein>
<feature type="region of interest" description="Disordered" evidence="1">
    <location>
        <begin position="275"/>
        <end position="315"/>
    </location>
</feature>
<evidence type="ECO:0000256" key="1">
    <source>
        <dbReference type="SAM" id="MobiDB-lite"/>
    </source>
</evidence>
<feature type="region of interest" description="Disordered" evidence="1">
    <location>
        <begin position="28"/>
        <end position="67"/>
    </location>
</feature>
<dbReference type="OrthoDB" id="751084at2759"/>
<evidence type="ECO:0000313" key="2">
    <source>
        <dbReference type="EMBL" id="CAG5133437.1"/>
    </source>
</evidence>
<evidence type="ECO:0008006" key="4">
    <source>
        <dbReference type="Google" id="ProtNLM"/>
    </source>
</evidence>
<comment type="caution">
    <text evidence="2">The sequence shown here is derived from an EMBL/GenBank/DDBJ whole genome shotgun (WGS) entry which is preliminary data.</text>
</comment>